<evidence type="ECO:0000256" key="1">
    <source>
        <dbReference type="SAM" id="Phobius"/>
    </source>
</evidence>
<dbReference type="HOGENOM" id="CLU_725236_0_0_5"/>
<proteinExistence type="predicted"/>
<dbReference type="AlphaFoldDB" id="C7CMK3"/>
<sequence length="381" mass="40766">MRSSPASSRAWPESSVLETPTMTIRITEDEAETGGYAFVDLGRPAPSALLSFRRQDAEPRHLGAEGWQPEVAWLAPLSISERDGRAVARFGPNVVDRIEELVPIEIVAQDGTSFGVVSWPFITPAPAGYGILAAAPVAPPSLTETAARDVSPEVPVVADAENAPASALDPPTPPSAARASLPLAEVTVERRPRVWPAAAALFLGLALAAAGGAYVYRDDLRMILATRETPQPTSSNTPPPVVEQAPMTLAAPSQEAPRPSAAELRQRYTRLIEARASAPAFLDLGETALAAHQGGTAFRAFEEADPVANADAAWQLARFYDPSNLDAVARTAARPDAVRAAYYYALWRNRSPRHTDALRGLCDANTDLAGRDERLRNICRP</sequence>
<organism evidence="2 3">
    <name type="scientific">Methylorubrum extorquens (strain DSM 6343 / CIP 106787 / DM4)</name>
    <name type="common">Methylobacterium extorquens</name>
    <dbReference type="NCBI Taxonomy" id="661410"/>
    <lineage>
        <taxon>Bacteria</taxon>
        <taxon>Pseudomonadati</taxon>
        <taxon>Pseudomonadota</taxon>
        <taxon>Alphaproteobacteria</taxon>
        <taxon>Hyphomicrobiales</taxon>
        <taxon>Methylobacteriaceae</taxon>
        <taxon>Methylorubrum</taxon>
    </lineage>
</organism>
<keyword evidence="1" id="KW-1133">Transmembrane helix</keyword>
<dbReference type="EMBL" id="FP103042">
    <property type="protein sequence ID" value="CAX26998.1"/>
    <property type="molecule type" value="Genomic_DNA"/>
</dbReference>
<keyword evidence="1" id="KW-0472">Membrane</keyword>
<evidence type="ECO:0008006" key="4">
    <source>
        <dbReference type="Google" id="ProtNLM"/>
    </source>
</evidence>
<evidence type="ECO:0000313" key="3">
    <source>
        <dbReference type="Proteomes" id="UP000008070"/>
    </source>
</evidence>
<feature type="transmembrane region" description="Helical" evidence="1">
    <location>
        <begin position="194"/>
        <end position="216"/>
    </location>
</feature>
<keyword evidence="1" id="KW-0812">Transmembrane</keyword>
<name>C7CMK3_METED</name>
<gene>
    <name evidence="2" type="ORF">METD_I5387</name>
</gene>
<dbReference type="Proteomes" id="UP000008070">
    <property type="component" value="Chromosome"/>
</dbReference>
<evidence type="ECO:0000313" key="2">
    <source>
        <dbReference type="EMBL" id="CAX26998.1"/>
    </source>
</evidence>
<protein>
    <recommendedName>
        <fullName evidence="4">Transmembrane protein</fullName>
    </recommendedName>
</protein>
<accession>C7CMK3</accession>
<reference evidence="3" key="1">
    <citation type="journal article" date="2009" name="PLoS ONE">
        <title>Methylobacterium genome sequences: a reference blueprint to investigate microbial metabolism of C1 compounds from natural and industrial sources.</title>
        <authorList>
            <person name="Vuilleumier S."/>
            <person name="Chistoserdova L."/>
            <person name="Lee M.-C."/>
            <person name="Bringel F."/>
            <person name="Lajus A."/>
            <person name="Zhou Y."/>
            <person name="Gourion B."/>
            <person name="Barbe V."/>
            <person name="Chang J."/>
            <person name="Cruveiller S."/>
            <person name="Dossat C."/>
            <person name="Gillett W."/>
            <person name="Gruffaz C."/>
            <person name="Haugen E."/>
            <person name="Hourcade E."/>
            <person name="Levy R."/>
            <person name="Mangenot S."/>
            <person name="Muller E."/>
            <person name="Nadalig T."/>
            <person name="Pagni M."/>
            <person name="Penny C."/>
            <person name="Peyraud R."/>
            <person name="Robinson D.G."/>
            <person name="Roche D."/>
            <person name="Rouy Z."/>
            <person name="Saenampechek C."/>
            <person name="Salvignol G."/>
            <person name="Vallenet D."/>
            <person name="Wu Z."/>
            <person name="Marx C.J."/>
            <person name="Vorholt J.A."/>
            <person name="Olson M.V."/>
            <person name="Kaul R."/>
            <person name="Weissenbach J."/>
            <person name="Medigue C."/>
            <person name="Lidstrom M.E."/>
        </authorList>
    </citation>
    <scope>NUCLEOTIDE SEQUENCE [LARGE SCALE GENOMIC DNA]</scope>
    <source>
        <strain evidence="3">DSM 6343 / CIP 106787 / DM4</strain>
    </source>
</reference>
<dbReference type="KEGG" id="mdi:METDI5387"/>